<evidence type="ECO:0000313" key="2">
    <source>
        <dbReference type="Proteomes" id="UP000018144"/>
    </source>
</evidence>
<gene>
    <name evidence="1" type="ORF">PCON_04081</name>
</gene>
<organism evidence="1 2">
    <name type="scientific">Pyronema omphalodes (strain CBS 100304)</name>
    <name type="common">Pyronema confluens</name>
    <dbReference type="NCBI Taxonomy" id="1076935"/>
    <lineage>
        <taxon>Eukaryota</taxon>
        <taxon>Fungi</taxon>
        <taxon>Dikarya</taxon>
        <taxon>Ascomycota</taxon>
        <taxon>Pezizomycotina</taxon>
        <taxon>Pezizomycetes</taxon>
        <taxon>Pezizales</taxon>
        <taxon>Pyronemataceae</taxon>
        <taxon>Pyronema</taxon>
    </lineage>
</organism>
<name>U4KVJ5_PYROM</name>
<dbReference type="Proteomes" id="UP000018144">
    <property type="component" value="Unassembled WGS sequence"/>
</dbReference>
<proteinExistence type="predicted"/>
<evidence type="ECO:0000313" key="1">
    <source>
        <dbReference type="EMBL" id="CCX04941.1"/>
    </source>
</evidence>
<reference evidence="1 2" key="1">
    <citation type="journal article" date="2013" name="PLoS Genet.">
        <title>The genome and development-dependent transcriptomes of Pyronema confluens: a window into fungal evolution.</title>
        <authorList>
            <person name="Traeger S."/>
            <person name="Altegoer F."/>
            <person name="Freitag M."/>
            <person name="Gabaldon T."/>
            <person name="Kempken F."/>
            <person name="Kumar A."/>
            <person name="Marcet-Houben M."/>
            <person name="Poggeler S."/>
            <person name="Stajich J.E."/>
            <person name="Nowrousian M."/>
        </authorList>
    </citation>
    <scope>NUCLEOTIDE SEQUENCE [LARGE SCALE GENOMIC DNA]</scope>
    <source>
        <strain evidence="2">CBS 100304</strain>
        <tissue evidence="1">Vegetative mycelium</tissue>
    </source>
</reference>
<dbReference type="EMBL" id="HF935221">
    <property type="protein sequence ID" value="CCX04941.1"/>
    <property type="molecule type" value="Genomic_DNA"/>
</dbReference>
<accession>U4KVJ5</accession>
<keyword evidence="2" id="KW-1185">Reference proteome</keyword>
<sequence length="66" mass="6931">MTLYVLGNFARLASPADCKTKRAAYPLKITFASPTPPVCRRLAGSPHVPAPAGGLGKARAKPGNIW</sequence>
<protein>
    <submittedName>
        <fullName evidence="1">Uncharacterized protein</fullName>
    </submittedName>
</protein>
<dbReference type="AlphaFoldDB" id="U4KVJ5"/>